<dbReference type="Gene3D" id="2.150.10.10">
    <property type="entry name" value="Serralysin-like metalloprotease, C-terminal"/>
    <property type="match status" value="1"/>
</dbReference>
<dbReference type="InterPro" id="IPR013858">
    <property type="entry name" value="Peptidase_M10B_C"/>
</dbReference>
<comment type="cofactor">
    <cofactor evidence="1">
        <name>Ca(2+)</name>
        <dbReference type="ChEBI" id="CHEBI:29108"/>
    </cofactor>
</comment>
<dbReference type="Pfam" id="PF00353">
    <property type="entry name" value="HemolysinCabind"/>
    <property type="match status" value="1"/>
</dbReference>
<evidence type="ECO:0000256" key="1">
    <source>
        <dbReference type="ARBA" id="ARBA00001913"/>
    </source>
</evidence>
<dbReference type="PANTHER" id="PTHR38340">
    <property type="entry name" value="S-LAYER PROTEIN"/>
    <property type="match status" value="1"/>
</dbReference>
<keyword evidence="3" id="KW-0964">Secreted</keyword>
<dbReference type="Pfam" id="PF08548">
    <property type="entry name" value="Peptidase_M10_C"/>
    <property type="match status" value="1"/>
</dbReference>
<reference evidence="6" key="1">
    <citation type="submission" date="2021-07" db="EMBL/GenBank/DDBJ databases">
        <title>Shinella sp. nov., a novel member of the genus Shinella from water.</title>
        <authorList>
            <person name="Deng Y."/>
        </authorList>
    </citation>
    <scope>NUCLEOTIDE SEQUENCE</scope>
    <source>
        <strain evidence="6">CPCC 100929</strain>
    </source>
</reference>
<dbReference type="Proteomes" id="UP000996601">
    <property type="component" value="Unassembled WGS sequence"/>
</dbReference>
<dbReference type="InterPro" id="IPR050557">
    <property type="entry name" value="RTX_toxin/Mannuronan_C5-epim"/>
</dbReference>
<keyword evidence="7" id="KW-1185">Reference proteome</keyword>
<dbReference type="InterPro" id="IPR018511">
    <property type="entry name" value="Hemolysin-typ_Ca-bd_CS"/>
</dbReference>
<keyword evidence="4" id="KW-0677">Repeat</keyword>
<gene>
    <name evidence="6" type="ORF">GB927_018780</name>
</gene>
<proteinExistence type="predicted"/>
<evidence type="ECO:0000256" key="4">
    <source>
        <dbReference type="ARBA" id="ARBA00022737"/>
    </source>
</evidence>
<evidence type="ECO:0000313" key="7">
    <source>
        <dbReference type="Proteomes" id="UP000996601"/>
    </source>
</evidence>
<comment type="subcellular location">
    <subcellularLocation>
        <location evidence="2">Secreted</location>
    </subcellularLocation>
</comment>
<evidence type="ECO:0000259" key="5">
    <source>
        <dbReference type="Pfam" id="PF08548"/>
    </source>
</evidence>
<feature type="domain" description="Peptidase M10 serralysin C-terminal" evidence="5">
    <location>
        <begin position="122"/>
        <end position="273"/>
    </location>
</feature>
<dbReference type="PANTHER" id="PTHR38340:SF1">
    <property type="entry name" value="S-LAYER PROTEIN"/>
    <property type="match status" value="1"/>
</dbReference>
<accession>A0ABT1RA81</accession>
<dbReference type="EMBL" id="WHSB02000006">
    <property type="protein sequence ID" value="MCQ4632103.1"/>
    <property type="molecule type" value="Genomic_DNA"/>
</dbReference>
<dbReference type="RefSeq" id="WP_256118723.1">
    <property type="nucleotide sequence ID" value="NZ_WHSB02000006.1"/>
</dbReference>
<evidence type="ECO:0000256" key="2">
    <source>
        <dbReference type="ARBA" id="ARBA00004613"/>
    </source>
</evidence>
<sequence>MATFKTQPIGGGGVDLSAIDIAALGDYSFWRADRSSVRLYNDDGNYTSFSGSGIRYDAPGGALQDVTAGTVTKIDIAINGVKLLAASGLKLSAEKIFDLYINGDSKGALAYFLAGNDKISGTKYADVLMGGKGNDVLSGGGGKDIIKGDAGNDKLYGGAGGDRLTGGSGADTFIFKSIKDSTVAASGRDTILDFSRSQKDKIDLTAIDASTKAGGDQAFKFIGTDAFHNKAGELRFEKKGGDTLIHGDLNGDGKADFSILVDASITFKAGDFIL</sequence>
<dbReference type="PROSITE" id="PS00330">
    <property type="entry name" value="HEMOLYSIN_CALCIUM"/>
    <property type="match status" value="2"/>
</dbReference>
<comment type="caution">
    <text evidence="6">The sequence shown here is derived from an EMBL/GenBank/DDBJ whole genome shotgun (WGS) entry which is preliminary data.</text>
</comment>
<dbReference type="InterPro" id="IPR001343">
    <property type="entry name" value="Hemolysn_Ca-bd"/>
</dbReference>
<protein>
    <recommendedName>
        <fullName evidence="5">Peptidase M10 serralysin C-terminal domain-containing protein</fullName>
    </recommendedName>
</protein>
<dbReference type="PRINTS" id="PR00313">
    <property type="entry name" value="CABNDNGRPT"/>
</dbReference>
<organism evidence="6 7">
    <name type="scientific">Shinella lacus</name>
    <dbReference type="NCBI Taxonomy" id="2654216"/>
    <lineage>
        <taxon>Bacteria</taxon>
        <taxon>Pseudomonadati</taxon>
        <taxon>Pseudomonadota</taxon>
        <taxon>Alphaproteobacteria</taxon>
        <taxon>Hyphomicrobiales</taxon>
        <taxon>Rhizobiaceae</taxon>
        <taxon>Shinella</taxon>
    </lineage>
</organism>
<evidence type="ECO:0000313" key="6">
    <source>
        <dbReference type="EMBL" id="MCQ4632103.1"/>
    </source>
</evidence>
<evidence type="ECO:0000256" key="3">
    <source>
        <dbReference type="ARBA" id="ARBA00022525"/>
    </source>
</evidence>
<name>A0ABT1RA81_9HYPH</name>
<dbReference type="InterPro" id="IPR011049">
    <property type="entry name" value="Serralysin-like_metalloprot_C"/>
</dbReference>
<dbReference type="SUPFAM" id="SSF51120">
    <property type="entry name" value="beta-Roll"/>
    <property type="match status" value="1"/>
</dbReference>